<proteinExistence type="inferred from homology"/>
<gene>
    <name evidence="3" type="ORF">HK103_003312</name>
</gene>
<dbReference type="Proteomes" id="UP001210925">
    <property type="component" value="Unassembled WGS sequence"/>
</dbReference>
<name>A0AAD5UKC2_9FUNG</name>
<dbReference type="InterPro" id="IPR033336">
    <property type="entry name" value="SAXO1/2"/>
</dbReference>
<feature type="region of interest" description="Disordered" evidence="2">
    <location>
        <begin position="121"/>
        <end position="152"/>
    </location>
</feature>
<evidence type="ECO:0000256" key="1">
    <source>
        <dbReference type="ARBA" id="ARBA00008738"/>
    </source>
</evidence>
<dbReference type="PANTHER" id="PTHR31516:SF17">
    <property type="entry name" value="STABILIZER OF AXONEMAL MICROTUBULES 2"/>
    <property type="match status" value="1"/>
</dbReference>
<protein>
    <submittedName>
        <fullName evidence="3">Uncharacterized protein</fullName>
    </submittedName>
</protein>
<evidence type="ECO:0000313" key="4">
    <source>
        <dbReference type="Proteomes" id="UP001210925"/>
    </source>
</evidence>
<comment type="caution">
    <text evidence="3">The sequence shown here is derived from an EMBL/GenBank/DDBJ whole genome shotgun (WGS) entry which is preliminary data.</text>
</comment>
<dbReference type="GO" id="GO:0005879">
    <property type="term" value="C:axonemal microtubule"/>
    <property type="evidence" value="ECO:0007669"/>
    <property type="project" value="TreeGrafter"/>
</dbReference>
<organism evidence="3 4">
    <name type="scientific">Boothiomyces macroporosus</name>
    <dbReference type="NCBI Taxonomy" id="261099"/>
    <lineage>
        <taxon>Eukaryota</taxon>
        <taxon>Fungi</taxon>
        <taxon>Fungi incertae sedis</taxon>
        <taxon>Chytridiomycota</taxon>
        <taxon>Chytridiomycota incertae sedis</taxon>
        <taxon>Chytridiomycetes</taxon>
        <taxon>Rhizophydiales</taxon>
        <taxon>Terramycetaceae</taxon>
        <taxon>Boothiomyces</taxon>
    </lineage>
</organism>
<evidence type="ECO:0000256" key="2">
    <source>
        <dbReference type="SAM" id="MobiDB-lite"/>
    </source>
</evidence>
<sequence length="397" mass="45010">MDSAPCKTIFALCSKAIMGHEEKCICNVCTCGRHKLCKPVHLTDAHIDAHTEYGDHFLSYPTQVVRGKPAPQELSVGGDFYGSTENREKFVLHALGPRYQIVKPAYQPNTAKLESLTTQRDNYQPWPGVTPPKRRQQPKWQSTSGTFDGTTTTKSDYVEMELPAKYVRKQQPYVKSEDKMDSVSTQGADYKPWQVTSIPTRRKTIAAPPRGPEDRDFRSTTDASYVAHQPTRELVKAPQNLTTDHNSKFEGSSTAKDAYQAWQIPPRYQRHRAKYTPSTAEFNGDTTYSNTYVPKTAERYIHPTPTYVPNMSKFEGKSTNKSDYMSPGKQSRVVDFSPRNVYVPTADDRDFLSTTRRQHDPKPLAQCEASQWMGQPRQHARDGHVHLVRPNTVAVDH</sequence>
<keyword evidence="4" id="KW-1185">Reference proteome</keyword>
<dbReference type="GO" id="GO:0008017">
    <property type="term" value="F:microtubule binding"/>
    <property type="evidence" value="ECO:0007669"/>
    <property type="project" value="InterPro"/>
</dbReference>
<evidence type="ECO:0000313" key="3">
    <source>
        <dbReference type="EMBL" id="KAJ3258718.1"/>
    </source>
</evidence>
<accession>A0AAD5UKC2</accession>
<dbReference type="EMBL" id="JADGKB010000024">
    <property type="protein sequence ID" value="KAJ3258718.1"/>
    <property type="molecule type" value="Genomic_DNA"/>
</dbReference>
<reference evidence="3" key="1">
    <citation type="submission" date="2020-05" db="EMBL/GenBank/DDBJ databases">
        <title>Phylogenomic resolution of chytrid fungi.</title>
        <authorList>
            <person name="Stajich J.E."/>
            <person name="Amses K."/>
            <person name="Simmons R."/>
            <person name="Seto K."/>
            <person name="Myers J."/>
            <person name="Bonds A."/>
            <person name="Quandt C.A."/>
            <person name="Barry K."/>
            <person name="Liu P."/>
            <person name="Grigoriev I."/>
            <person name="Longcore J.E."/>
            <person name="James T.Y."/>
        </authorList>
    </citation>
    <scope>NUCLEOTIDE SEQUENCE</scope>
    <source>
        <strain evidence="3">PLAUS21</strain>
    </source>
</reference>
<comment type="similarity">
    <text evidence="1">Belongs to the FAM154 family.</text>
</comment>
<dbReference type="PANTHER" id="PTHR31516">
    <property type="entry name" value="STABILIZER OF AXONEMAL MICROTUBULES 2"/>
    <property type="match status" value="1"/>
</dbReference>
<dbReference type="GO" id="GO:0005814">
    <property type="term" value="C:centriole"/>
    <property type="evidence" value="ECO:0007669"/>
    <property type="project" value="TreeGrafter"/>
</dbReference>
<dbReference type="AlphaFoldDB" id="A0AAD5UKC2"/>
<feature type="region of interest" description="Disordered" evidence="2">
    <location>
        <begin position="311"/>
        <end position="332"/>
    </location>
</feature>
<dbReference type="GO" id="GO:0036064">
    <property type="term" value="C:ciliary basal body"/>
    <property type="evidence" value="ECO:0007669"/>
    <property type="project" value="TreeGrafter"/>
</dbReference>
<feature type="compositionally biased region" description="Low complexity" evidence="2">
    <location>
        <begin position="142"/>
        <end position="152"/>
    </location>
</feature>